<keyword evidence="3" id="KW-1185">Reference proteome</keyword>
<accession>A0A1I0U188</accession>
<dbReference type="InterPro" id="IPR010982">
    <property type="entry name" value="Lambda_DNA-bd_dom_sf"/>
</dbReference>
<sequence length="79" mass="9472">MEIKFTLEQARKHRGLTQEQIAKMLGMTKRTYIDYEQYKRAFRIDKAFLFAEIVNIPIDNIIFFNPKLHFKCSKRSETA</sequence>
<evidence type="ECO:0000259" key="1">
    <source>
        <dbReference type="PROSITE" id="PS50943"/>
    </source>
</evidence>
<dbReference type="STRING" id="186116.SAMN05192569_108219"/>
<feature type="domain" description="HTH cro/C1-type" evidence="1">
    <location>
        <begin position="7"/>
        <end position="61"/>
    </location>
</feature>
<dbReference type="SMART" id="SM00530">
    <property type="entry name" value="HTH_XRE"/>
    <property type="match status" value="1"/>
</dbReference>
<gene>
    <name evidence="2" type="ORF">SAMN05192569_108219</name>
</gene>
<dbReference type="GO" id="GO:0003677">
    <property type="term" value="F:DNA binding"/>
    <property type="evidence" value="ECO:0007669"/>
    <property type="project" value="InterPro"/>
</dbReference>
<dbReference type="Pfam" id="PF01381">
    <property type="entry name" value="HTH_3"/>
    <property type="match status" value="1"/>
</dbReference>
<evidence type="ECO:0000313" key="3">
    <source>
        <dbReference type="Proteomes" id="UP000198650"/>
    </source>
</evidence>
<evidence type="ECO:0000313" key="2">
    <source>
        <dbReference type="EMBL" id="SFA56906.1"/>
    </source>
</evidence>
<reference evidence="3" key="1">
    <citation type="submission" date="2016-10" db="EMBL/GenBank/DDBJ databases">
        <authorList>
            <person name="Varghese N."/>
            <person name="Submissions S."/>
        </authorList>
    </citation>
    <scope>NUCLEOTIDE SEQUENCE [LARGE SCALE GENOMIC DNA]</scope>
    <source>
        <strain evidence="3">M1</strain>
    </source>
</reference>
<dbReference type="Gene3D" id="1.10.260.40">
    <property type="entry name" value="lambda repressor-like DNA-binding domains"/>
    <property type="match status" value="1"/>
</dbReference>
<dbReference type="InterPro" id="IPR001387">
    <property type="entry name" value="Cro/C1-type_HTH"/>
</dbReference>
<dbReference type="RefSeq" id="WP_208601838.1">
    <property type="nucleotide sequence ID" value="NZ_FOJS01000082.1"/>
</dbReference>
<name>A0A1I0U188_9BACL</name>
<dbReference type="CDD" id="cd00093">
    <property type="entry name" value="HTH_XRE"/>
    <property type="match status" value="1"/>
</dbReference>
<organism evidence="2 3">
    <name type="scientific">Parageobacillus thermantarcticus</name>
    <dbReference type="NCBI Taxonomy" id="186116"/>
    <lineage>
        <taxon>Bacteria</taxon>
        <taxon>Bacillati</taxon>
        <taxon>Bacillota</taxon>
        <taxon>Bacilli</taxon>
        <taxon>Bacillales</taxon>
        <taxon>Anoxybacillaceae</taxon>
        <taxon>Parageobacillus</taxon>
    </lineage>
</organism>
<proteinExistence type="predicted"/>
<dbReference type="EMBL" id="FOJS01000082">
    <property type="protein sequence ID" value="SFA56906.1"/>
    <property type="molecule type" value="Genomic_DNA"/>
</dbReference>
<dbReference type="SUPFAM" id="SSF47413">
    <property type="entry name" value="lambda repressor-like DNA-binding domains"/>
    <property type="match status" value="1"/>
</dbReference>
<dbReference type="PROSITE" id="PS50943">
    <property type="entry name" value="HTH_CROC1"/>
    <property type="match status" value="1"/>
</dbReference>
<dbReference type="AlphaFoldDB" id="A0A1I0U188"/>
<protein>
    <submittedName>
        <fullName evidence="2">Putative transcriptional regulator</fullName>
    </submittedName>
</protein>
<dbReference type="Proteomes" id="UP000198650">
    <property type="component" value="Unassembled WGS sequence"/>
</dbReference>